<dbReference type="Gene3D" id="3.30.470.30">
    <property type="entry name" value="DNA ligase/mRNA capping enzyme"/>
    <property type="match status" value="2"/>
</dbReference>
<comment type="caution">
    <text evidence="3">The sequence shown here is derived from an EMBL/GenBank/DDBJ whole genome shotgun (WGS) entry which is preliminary data.</text>
</comment>
<evidence type="ECO:0000313" key="3">
    <source>
        <dbReference type="EMBL" id="MCP2175045.1"/>
    </source>
</evidence>
<organism evidence="3 4">
    <name type="scientific">Williamsia maris</name>
    <dbReference type="NCBI Taxonomy" id="72806"/>
    <lineage>
        <taxon>Bacteria</taxon>
        <taxon>Bacillati</taxon>
        <taxon>Actinomycetota</taxon>
        <taxon>Actinomycetes</taxon>
        <taxon>Mycobacteriales</taxon>
        <taxon>Nocardiaceae</taxon>
        <taxon>Williamsia</taxon>
    </lineage>
</organism>
<dbReference type="InterPro" id="IPR004843">
    <property type="entry name" value="Calcineurin-like_PHP"/>
</dbReference>
<dbReference type="InterPro" id="IPR041780">
    <property type="entry name" value="MPP_PrpE-like"/>
</dbReference>
<protein>
    <submittedName>
        <fullName evidence="3">Polynucleotide kinase-phosphatase</fullName>
    </submittedName>
</protein>
<dbReference type="InterPro" id="IPR050126">
    <property type="entry name" value="Ap4A_hydrolase"/>
</dbReference>
<dbReference type="PANTHER" id="PTHR42850">
    <property type="entry name" value="METALLOPHOSPHOESTERASE"/>
    <property type="match status" value="1"/>
</dbReference>
<dbReference type="InterPro" id="IPR024028">
    <property type="entry name" value="PNKP_bac"/>
</dbReference>
<dbReference type="InterPro" id="IPR032380">
    <property type="entry name" value="PNKP_ligase_dom"/>
</dbReference>
<evidence type="ECO:0000259" key="1">
    <source>
        <dbReference type="Pfam" id="PF00149"/>
    </source>
</evidence>
<dbReference type="CDD" id="cd07423">
    <property type="entry name" value="MPP_Prp_like"/>
    <property type="match status" value="1"/>
</dbReference>
<gene>
    <name evidence="3" type="ORF">LX13_000852</name>
</gene>
<proteinExistence type="predicted"/>
<name>A0ABT1H9W2_9NOCA</name>
<dbReference type="PANTHER" id="PTHR42850:SF7">
    <property type="entry name" value="BIS(5'-NUCLEOSYL)-TETRAPHOSPHATASE PRPE [ASYMMETRICAL]"/>
    <property type="match status" value="1"/>
</dbReference>
<dbReference type="InterPro" id="IPR029052">
    <property type="entry name" value="Metallo-depent_PP-like"/>
</dbReference>
<dbReference type="RefSeq" id="WP_253660053.1">
    <property type="nucleotide sequence ID" value="NZ_BAAAJQ010000001.1"/>
</dbReference>
<dbReference type="Pfam" id="PF16542">
    <property type="entry name" value="PNKP_ligase"/>
    <property type="match status" value="1"/>
</dbReference>
<dbReference type="SUPFAM" id="SSF56300">
    <property type="entry name" value="Metallo-dependent phosphatases"/>
    <property type="match status" value="1"/>
</dbReference>
<dbReference type="Gene3D" id="3.60.21.10">
    <property type="match status" value="1"/>
</dbReference>
<feature type="domain" description="Polynucleotide kinase-phosphatase ligase" evidence="2">
    <location>
        <begin position="464"/>
        <end position="826"/>
    </location>
</feature>
<dbReference type="Pfam" id="PF13671">
    <property type="entry name" value="AAA_33"/>
    <property type="match status" value="1"/>
</dbReference>
<evidence type="ECO:0000259" key="2">
    <source>
        <dbReference type="Pfam" id="PF16542"/>
    </source>
</evidence>
<dbReference type="InterPro" id="IPR027417">
    <property type="entry name" value="P-loop_NTPase"/>
</dbReference>
<dbReference type="Gene3D" id="3.40.50.300">
    <property type="entry name" value="P-loop containing nucleotide triphosphate hydrolases"/>
    <property type="match status" value="1"/>
</dbReference>
<keyword evidence="3" id="KW-0418">Kinase</keyword>
<dbReference type="Pfam" id="PF00149">
    <property type="entry name" value="Metallophos"/>
    <property type="match status" value="1"/>
</dbReference>
<evidence type="ECO:0000313" key="4">
    <source>
        <dbReference type="Proteomes" id="UP001206895"/>
    </source>
</evidence>
<accession>A0ABT1H9W2</accession>
<dbReference type="SUPFAM" id="SSF52540">
    <property type="entry name" value="P-loop containing nucleoside triphosphate hydrolases"/>
    <property type="match status" value="1"/>
</dbReference>
<dbReference type="EMBL" id="JAMTCJ010000001">
    <property type="protein sequence ID" value="MCP2175045.1"/>
    <property type="molecule type" value="Genomic_DNA"/>
</dbReference>
<keyword evidence="3" id="KW-0808">Transferase</keyword>
<dbReference type="GO" id="GO:0016301">
    <property type="term" value="F:kinase activity"/>
    <property type="evidence" value="ECO:0007669"/>
    <property type="project" value="UniProtKB-KW"/>
</dbReference>
<reference evidence="3 4" key="1">
    <citation type="submission" date="2022-06" db="EMBL/GenBank/DDBJ databases">
        <title>Genomic Encyclopedia of Archaeal and Bacterial Type Strains, Phase II (KMG-II): from individual species to whole genera.</title>
        <authorList>
            <person name="Goeker M."/>
        </authorList>
    </citation>
    <scope>NUCLEOTIDE SEQUENCE [LARGE SCALE GENOMIC DNA]</scope>
    <source>
        <strain evidence="3 4">DSM 44693</strain>
    </source>
</reference>
<sequence>MTELAIPELSLVLLIGTSGSGKSTFAATHFAASEVVSSDGCRAMVSDDPDDQGATKDAFDLLEYIAAKRLARGLLTVVDATNVQASARRSLLAVAKEHDVLPVAIVLDLPTEVSRTRNASRADRDFGSHVIKRQHDQLRRSMRGLKREGFRTIHVLDTVDSVAEASIARTRLFNDRRDDHGPFDVIGDVHGCREELEQLLGRLGYTVDRDDRGRAVDASHPDGRRVMFVGDLVDRGPDTVGVLRLAMGMVENDHALCVSGNHEAKLSRALGRRDVTPSHGLQETLDQLAGEPDSFVARVRDFCDGLVAHYLLDDGRLVVAHAGLKEKYHGRASGRVRAFALYGDTSGETDEFGMPVRYPWADDYRGSATVLYGHTPVPEPEWVNNTLCLDTGCVFGGSLTALRYPERELVSVPATAIHYAPVRPPAPPERDPEVLKLSDVIGPRVLETEHMGRISLREENAAGALEVMSRFAVAPGDLTYLPPTMSPVDSSSRVDLLEHPDEAFAHYYKRGVERVICEEKHMGSRAVVCVNRDGSGVIHSRTGRAFFSDAMQIAVLGRVADAVAAAGVWAELQTTSLLLDTEILPWTAKAEAMVRSQYARVGAAATTSLPAVVDVLEMAAGRGAGVDDLLDRTRSRLGNAELFVESYRRYVRPIDTELGVQIAPFQILAADGATFENRDHEWHLAVADRLVDADPELFRTTRRTVVDTGDEASRADGADWWTALTSGGGEGMVVKPLANLVRGPKGLNQPGLKVRGREYLRIIYGADYTDHDSLARLKQRNLGQKRSMALREYALGLESLRRSISGEPVWRIHQCVFGILAMESEPVDPRL</sequence>
<dbReference type="Proteomes" id="UP001206895">
    <property type="component" value="Unassembled WGS sequence"/>
</dbReference>
<dbReference type="NCBIfam" id="TIGR04075">
    <property type="entry name" value="bacter_Pnkp"/>
    <property type="match status" value="1"/>
</dbReference>
<dbReference type="SUPFAM" id="SSF56091">
    <property type="entry name" value="DNA ligase/mRNA capping enzyme, catalytic domain"/>
    <property type="match status" value="1"/>
</dbReference>
<keyword evidence="4" id="KW-1185">Reference proteome</keyword>
<feature type="domain" description="Calcineurin-like phosphoesterase" evidence="1">
    <location>
        <begin position="182"/>
        <end position="378"/>
    </location>
</feature>